<dbReference type="GO" id="GO:0005737">
    <property type="term" value="C:cytoplasm"/>
    <property type="evidence" value="ECO:0007669"/>
    <property type="project" value="UniProtKB-SubCell"/>
</dbReference>
<evidence type="ECO:0000313" key="11">
    <source>
        <dbReference type="Proteomes" id="UP000199527"/>
    </source>
</evidence>
<dbReference type="FunFam" id="3.40.50.150:FF:000101">
    <property type="entry name" value="Thiopurine S-methyltransferase"/>
    <property type="match status" value="1"/>
</dbReference>
<dbReference type="HAMAP" id="MF_00812">
    <property type="entry name" value="Thiopur_methtran"/>
    <property type="match status" value="1"/>
</dbReference>
<dbReference type="GO" id="GO:0032259">
    <property type="term" value="P:methylation"/>
    <property type="evidence" value="ECO:0007669"/>
    <property type="project" value="UniProtKB-KW"/>
</dbReference>
<evidence type="ECO:0000256" key="5">
    <source>
        <dbReference type="ARBA" id="ARBA00022490"/>
    </source>
</evidence>
<dbReference type="Proteomes" id="UP000199527">
    <property type="component" value="Unassembled WGS sequence"/>
</dbReference>
<dbReference type="PANTHER" id="PTHR10259">
    <property type="entry name" value="THIOPURINE S-METHYLTRANSFERASE"/>
    <property type="match status" value="1"/>
</dbReference>
<dbReference type="InterPro" id="IPR025835">
    <property type="entry name" value="Thiopurine_S-MeTrfase"/>
</dbReference>
<evidence type="ECO:0000256" key="2">
    <source>
        <dbReference type="ARBA" id="ARBA00004496"/>
    </source>
</evidence>
<dbReference type="OrthoDB" id="9778208at2"/>
<feature type="binding site" evidence="9">
    <location>
        <position position="122"/>
    </location>
    <ligand>
        <name>S-adenosyl-L-methionine</name>
        <dbReference type="ChEBI" id="CHEBI:59789"/>
    </ligand>
</feature>
<keyword evidence="11" id="KW-1185">Reference proteome</keyword>
<evidence type="ECO:0000256" key="8">
    <source>
        <dbReference type="ARBA" id="ARBA00022691"/>
    </source>
</evidence>
<name>A0A1G8UXP7_9GAMM</name>
<dbReference type="GO" id="GO:0008119">
    <property type="term" value="F:thiopurine S-methyltransferase activity"/>
    <property type="evidence" value="ECO:0007669"/>
    <property type="project" value="UniProtKB-UniRule"/>
</dbReference>
<dbReference type="NCBIfam" id="TIGR03840">
    <property type="entry name" value="TMPT_Se_Te"/>
    <property type="match status" value="1"/>
</dbReference>
<dbReference type="EMBL" id="FNEM01000010">
    <property type="protein sequence ID" value="SDJ58636.1"/>
    <property type="molecule type" value="Genomic_DNA"/>
</dbReference>
<dbReference type="InterPro" id="IPR008854">
    <property type="entry name" value="TPMT"/>
</dbReference>
<comment type="catalytic activity">
    <reaction evidence="1 9">
        <text>S-adenosyl-L-methionine + a thiopurine = S-adenosyl-L-homocysteine + a thiopurine S-methylether.</text>
        <dbReference type="EC" id="2.1.1.67"/>
    </reaction>
</comment>
<evidence type="ECO:0000256" key="6">
    <source>
        <dbReference type="ARBA" id="ARBA00022603"/>
    </source>
</evidence>
<dbReference type="AlphaFoldDB" id="A0A1G8UXP7"/>
<evidence type="ECO:0000256" key="1">
    <source>
        <dbReference type="ARBA" id="ARBA00000903"/>
    </source>
</evidence>
<dbReference type="PANTHER" id="PTHR10259:SF11">
    <property type="entry name" value="THIOPURINE S-METHYLTRANSFERASE"/>
    <property type="match status" value="1"/>
</dbReference>
<keyword evidence="5 9" id="KW-0963">Cytoplasm</keyword>
<feature type="binding site" evidence="9">
    <location>
        <position position="65"/>
    </location>
    <ligand>
        <name>S-adenosyl-L-methionine</name>
        <dbReference type="ChEBI" id="CHEBI:59789"/>
    </ligand>
</feature>
<dbReference type="NCBIfam" id="NF009732">
    <property type="entry name" value="PRK13255.1"/>
    <property type="match status" value="1"/>
</dbReference>
<dbReference type="GO" id="GO:0010038">
    <property type="term" value="P:response to metal ion"/>
    <property type="evidence" value="ECO:0007669"/>
    <property type="project" value="InterPro"/>
</dbReference>
<evidence type="ECO:0000256" key="9">
    <source>
        <dbReference type="HAMAP-Rule" id="MF_00812"/>
    </source>
</evidence>
<evidence type="ECO:0000256" key="7">
    <source>
        <dbReference type="ARBA" id="ARBA00022679"/>
    </source>
</evidence>
<feature type="binding site" evidence="9">
    <location>
        <position position="44"/>
    </location>
    <ligand>
        <name>S-adenosyl-L-methionine</name>
        <dbReference type="ChEBI" id="CHEBI:59789"/>
    </ligand>
</feature>
<proteinExistence type="inferred from homology"/>
<keyword evidence="6 9" id="KW-0489">Methyltransferase</keyword>
<accession>A0A1G8UXP7</accession>
<gene>
    <name evidence="9" type="primary">tpm</name>
    <name evidence="10" type="ORF">SAMN04488540_11033</name>
</gene>
<dbReference type="EC" id="2.1.1.67" evidence="4 9"/>
<dbReference type="Pfam" id="PF05724">
    <property type="entry name" value="TPMT"/>
    <property type="match status" value="1"/>
</dbReference>
<protein>
    <recommendedName>
        <fullName evidence="4 9">Thiopurine S-methyltransferase</fullName>
        <ecNumber evidence="4 9">2.1.1.67</ecNumber>
    </recommendedName>
    <alternativeName>
        <fullName evidence="9">Thiopurine methyltransferase</fullName>
    </alternativeName>
</protein>
<feature type="binding site" evidence="9">
    <location>
        <position position="10"/>
    </location>
    <ligand>
        <name>S-adenosyl-L-methionine</name>
        <dbReference type="ChEBI" id="CHEBI:59789"/>
    </ligand>
</feature>
<dbReference type="InterPro" id="IPR029063">
    <property type="entry name" value="SAM-dependent_MTases_sf"/>
</dbReference>
<reference evidence="11" key="1">
    <citation type="submission" date="2016-10" db="EMBL/GenBank/DDBJ databases">
        <authorList>
            <person name="Varghese N."/>
            <person name="Submissions S."/>
        </authorList>
    </citation>
    <scope>NUCLEOTIDE SEQUENCE [LARGE SCALE GENOMIC DNA]</scope>
    <source>
        <strain evidence="11">DSM 23317</strain>
    </source>
</reference>
<evidence type="ECO:0000256" key="4">
    <source>
        <dbReference type="ARBA" id="ARBA00011905"/>
    </source>
</evidence>
<keyword evidence="7 9" id="KW-0808">Transferase</keyword>
<evidence type="ECO:0000256" key="3">
    <source>
        <dbReference type="ARBA" id="ARBA00008145"/>
    </source>
</evidence>
<dbReference type="InterPro" id="IPR022474">
    <property type="entry name" value="Thiopur_S-MeTfrase_Se/Te_detox"/>
</dbReference>
<dbReference type="PIRSF" id="PIRSF023956">
    <property type="entry name" value="Thiopurine_S-methyltransferase"/>
    <property type="match status" value="1"/>
</dbReference>
<keyword evidence="8 9" id="KW-0949">S-adenosyl-L-methionine</keyword>
<dbReference type="PROSITE" id="PS51585">
    <property type="entry name" value="SAM_MT_TPMT"/>
    <property type="match status" value="1"/>
</dbReference>
<comment type="similarity">
    <text evidence="3 9">Belongs to the class I-like SAM-binding methyltransferase superfamily. TPMT family.</text>
</comment>
<dbReference type="Gene3D" id="3.40.50.150">
    <property type="entry name" value="Vaccinia Virus protein VP39"/>
    <property type="match status" value="1"/>
</dbReference>
<organism evidence="10 11">
    <name type="scientific">Ferrimonas sediminum</name>
    <dbReference type="NCBI Taxonomy" id="718193"/>
    <lineage>
        <taxon>Bacteria</taxon>
        <taxon>Pseudomonadati</taxon>
        <taxon>Pseudomonadota</taxon>
        <taxon>Gammaproteobacteria</taxon>
        <taxon>Alteromonadales</taxon>
        <taxon>Ferrimonadaceae</taxon>
        <taxon>Ferrimonas</taxon>
    </lineage>
</organism>
<sequence length="217" mass="24628">MDAAFWHDKWDRQLIGFHQDDINPFLKRHWPAISHSLGRVLVPLCGKSLDMVWLASLGDDIVGSELSEAAVRSFFDEQQLEPVCEAGGELTRFCDGPFELWQGDLFALTPQQLQPVTAFYDRAALIALPEPMRLRYWQHLASLLPAGTPGLLITLDYPQQQLSGPPFSVTESWVRQHSEGLFEVELLERSDVLADNPRFVKKQVASLDELVFKLTRL</sequence>
<dbReference type="SUPFAM" id="SSF53335">
    <property type="entry name" value="S-adenosyl-L-methionine-dependent methyltransferases"/>
    <property type="match status" value="1"/>
</dbReference>
<comment type="subcellular location">
    <subcellularLocation>
        <location evidence="2 9">Cytoplasm</location>
    </subcellularLocation>
</comment>
<evidence type="ECO:0000313" key="10">
    <source>
        <dbReference type="EMBL" id="SDJ58636.1"/>
    </source>
</evidence>
<dbReference type="RefSeq" id="WP_090365558.1">
    <property type="nucleotide sequence ID" value="NZ_FNEM01000010.1"/>
</dbReference>